<evidence type="ECO:0000313" key="2">
    <source>
        <dbReference type="Proteomes" id="UP000004884"/>
    </source>
</evidence>
<evidence type="ECO:0000313" key="1">
    <source>
        <dbReference type="EMBL" id="EIK80022.1"/>
    </source>
</evidence>
<comment type="caution">
    <text evidence="1">The sequence shown here is derived from an EMBL/GenBank/DDBJ whole genome shotgun (WGS) entry which is preliminary data.</text>
</comment>
<accession>I4LST2</accession>
<gene>
    <name evidence="1" type="ORF">CGSMWGv1400E_06858</name>
</gene>
<protein>
    <submittedName>
        <fullName evidence="1">Uncharacterized protein</fullName>
    </submittedName>
</protein>
<sequence>MPERLKRSARRQFGALSLLKLKAQCAFNASEDVSAANPRERFTENVAQTSS</sequence>
<organism evidence="1 2">
    <name type="scientific">Gardnerella vaginalis 1400E</name>
    <dbReference type="NCBI Taxonomy" id="698956"/>
    <lineage>
        <taxon>Bacteria</taxon>
        <taxon>Bacillati</taxon>
        <taxon>Actinomycetota</taxon>
        <taxon>Actinomycetes</taxon>
        <taxon>Bifidobacteriales</taxon>
        <taxon>Bifidobacteriaceae</taxon>
        <taxon>Gardnerella</taxon>
    </lineage>
</organism>
<dbReference type="PATRIC" id="fig|698956.3.peg.1336"/>
<name>I4LST2_GARVA</name>
<dbReference type="AlphaFoldDB" id="I4LST2"/>
<dbReference type="EMBL" id="ADER01000028">
    <property type="protein sequence ID" value="EIK80022.1"/>
    <property type="molecule type" value="Genomic_DNA"/>
</dbReference>
<reference evidence="1 2" key="1">
    <citation type="journal article" date="2012" name="J. Bacteriol.">
        <title>Comparative Genomic Analyses of 17 Clinical Isolates of Gardnerella vaginalis Provide Evidence of Multiple Genetically Isolated Clades Consistent with Subspeciation into Genovars.</title>
        <authorList>
            <person name="Ahmed A."/>
            <person name="Earl J."/>
            <person name="Retchless A."/>
            <person name="Hillier S."/>
            <person name="Rabe L."/>
            <person name="Cherpes T."/>
            <person name="Powell E."/>
            <person name="Janto B."/>
            <person name="Eutsey R."/>
            <person name="Hiller N.L."/>
            <person name="Boissy R."/>
            <person name="Dahlgreen M."/>
            <person name="Hall B."/>
            <person name="Costerton J."/>
            <person name="Post J.C."/>
            <person name="Hu F."/>
            <person name="Ehrlich G."/>
        </authorList>
    </citation>
    <scope>NUCLEOTIDE SEQUENCE [LARGE SCALE GENOMIC DNA]</scope>
    <source>
        <strain evidence="1 2">1400E</strain>
    </source>
</reference>
<proteinExistence type="predicted"/>
<dbReference type="Proteomes" id="UP000004884">
    <property type="component" value="Unassembled WGS sequence"/>
</dbReference>